<feature type="domain" description="DUF7907" evidence="2">
    <location>
        <begin position="26"/>
        <end position="105"/>
    </location>
</feature>
<evidence type="ECO:0000259" key="2">
    <source>
        <dbReference type="Pfam" id="PF25484"/>
    </source>
</evidence>
<dbReference type="EMBL" id="KZ613503">
    <property type="protein sequence ID" value="PMD16793.1"/>
    <property type="molecule type" value="Genomic_DNA"/>
</dbReference>
<gene>
    <name evidence="3" type="ORF">NA56DRAFT_708358</name>
</gene>
<dbReference type="AlphaFoldDB" id="A0A2J6PS05"/>
<feature type="chain" id="PRO_5014448457" description="DUF7907 domain-containing protein" evidence="1">
    <location>
        <begin position="21"/>
        <end position="108"/>
    </location>
</feature>
<dbReference type="Pfam" id="PF25484">
    <property type="entry name" value="DUF7907"/>
    <property type="match status" value="1"/>
</dbReference>
<feature type="signal peptide" evidence="1">
    <location>
        <begin position="1"/>
        <end position="20"/>
    </location>
</feature>
<name>A0A2J6PS05_9HELO</name>
<keyword evidence="1" id="KW-0732">Signal</keyword>
<reference evidence="3 4" key="1">
    <citation type="submission" date="2016-05" db="EMBL/GenBank/DDBJ databases">
        <title>A degradative enzymes factory behind the ericoid mycorrhizal symbiosis.</title>
        <authorList>
            <consortium name="DOE Joint Genome Institute"/>
            <person name="Martino E."/>
            <person name="Morin E."/>
            <person name="Grelet G."/>
            <person name="Kuo A."/>
            <person name="Kohler A."/>
            <person name="Daghino S."/>
            <person name="Barry K."/>
            <person name="Choi C."/>
            <person name="Cichocki N."/>
            <person name="Clum A."/>
            <person name="Copeland A."/>
            <person name="Hainaut M."/>
            <person name="Haridas S."/>
            <person name="Labutti K."/>
            <person name="Lindquist E."/>
            <person name="Lipzen A."/>
            <person name="Khouja H.-R."/>
            <person name="Murat C."/>
            <person name="Ohm R."/>
            <person name="Olson A."/>
            <person name="Spatafora J."/>
            <person name="Veneault-Fourrey C."/>
            <person name="Henrissat B."/>
            <person name="Grigoriev I."/>
            <person name="Martin F."/>
            <person name="Perotto S."/>
        </authorList>
    </citation>
    <scope>NUCLEOTIDE SEQUENCE [LARGE SCALE GENOMIC DNA]</scope>
    <source>
        <strain evidence="3 4">UAMH 7357</strain>
    </source>
</reference>
<accession>A0A2J6PS05</accession>
<protein>
    <recommendedName>
        <fullName evidence="2">DUF7907 domain-containing protein</fullName>
    </recommendedName>
</protein>
<evidence type="ECO:0000313" key="3">
    <source>
        <dbReference type="EMBL" id="PMD16793.1"/>
    </source>
</evidence>
<dbReference type="Proteomes" id="UP000235672">
    <property type="component" value="Unassembled WGS sequence"/>
</dbReference>
<dbReference type="OrthoDB" id="3518533at2759"/>
<evidence type="ECO:0000256" key="1">
    <source>
        <dbReference type="SAM" id="SignalP"/>
    </source>
</evidence>
<organism evidence="3 4">
    <name type="scientific">Hyaloscypha hepaticicola</name>
    <dbReference type="NCBI Taxonomy" id="2082293"/>
    <lineage>
        <taxon>Eukaryota</taxon>
        <taxon>Fungi</taxon>
        <taxon>Dikarya</taxon>
        <taxon>Ascomycota</taxon>
        <taxon>Pezizomycotina</taxon>
        <taxon>Leotiomycetes</taxon>
        <taxon>Helotiales</taxon>
        <taxon>Hyaloscyphaceae</taxon>
        <taxon>Hyaloscypha</taxon>
    </lineage>
</organism>
<evidence type="ECO:0000313" key="4">
    <source>
        <dbReference type="Proteomes" id="UP000235672"/>
    </source>
</evidence>
<dbReference type="InterPro" id="IPR057229">
    <property type="entry name" value="DUF7907"/>
</dbReference>
<proteinExistence type="predicted"/>
<keyword evidence="4" id="KW-1185">Reference proteome</keyword>
<sequence>MHSANAFWGLVLALSSKGFSTPLHQFVAKTILRNPNPDVKNWLFETAPNGNGTNLATLVNPSKYSFNLSQPGFFQNGTDGVHSAYGGYVTAGFLNGTAPWSLVIDQAH</sequence>